<keyword evidence="3" id="KW-1185">Reference proteome</keyword>
<dbReference type="EMBL" id="JAFEKC020000021">
    <property type="protein sequence ID" value="KAK0508168.1"/>
    <property type="molecule type" value="Genomic_DNA"/>
</dbReference>
<keyword evidence="1" id="KW-0732">Signal</keyword>
<evidence type="ECO:0000313" key="3">
    <source>
        <dbReference type="Proteomes" id="UP001166286"/>
    </source>
</evidence>
<comment type="caution">
    <text evidence="2">The sequence shown here is derived from an EMBL/GenBank/DDBJ whole genome shotgun (WGS) entry which is preliminary data.</text>
</comment>
<feature type="chain" id="PRO_5041222487" evidence="1">
    <location>
        <begin position="21"/>
        <end position="280"/>
    </location>
</feature>
<gene>
    <name evidence="2" type="ORF">JMJ35_009252</name>
</gene>
<reference evidence="2" key="1">
    <citation type="submission" date="2023-03" db="EMBL/GenBank/DDBJ databases">
        <title>Complete genome of Cladonia borealis.</title>
        <authorList>
            <person name="Park H."/>
        </authorList>
    </citation>
    <scope>NUCLEOTIDE SEQUENCE</scope>
    <source>
        <strain evidence="2">ANT050790</strain>
    </source>
</reference>
<organism evidence="2 3">
    <name type="scientific">Cladonia borealis</name>
    <dbReference type="NCBI Taxonomy" id="184061"/>
    <lineage>
        <taxon>Eukaryota</taxon>
        <taxon>Fungi</taxon>
        <taxon>Dikarya</taxon>
        <taxon>Ascomycota</taxon>
        <taxon>Pezizomycotina</taxon>
        <taxon>Lecanoromycetes</taxon>
        <taxon>OSLEUM clade</taxon>
        <taxon>Lecanoromycetidae</taxon>
        <taxon>Lecanorales</taxon>
        <taxon>Lecanorineae</taxon>
        <taxon>Cladoniaceae</taxon>
        <taxon>Cladonia</taxon>
    </lineage>
</organism>
<evidence type="ECO:0000313" key="2">
    <source>
        <dbReference type="EMBL" id="KAK0508168.1"/>
    </source>
</evidence>
<feature type="signal peptide" evidence="1">
    <location>
        <begin position="1"/>
        <end position="20"/>
    </location>
</feature>
<sequence>MGATTTMLLGLLLLLPLSSAQQVRSFFTAIYLNGAPLPASQVSCSSMDQPSYCCNAGTTCEWDDAGHVACCASGDTCEGSPYSSGASEGVYQNEAECQCESEPSSAIGNVVPIVPVTEATVLTPAPTPEPTYVTTTVYQQPETTTTVAPVPVSTTTVYQQPGTTTTVAPVLESTTTVYNVPRLTTTVYNVAPAPVPEVTTSYTPAPSPETTTITQAPQEVVTEGNCEGYTTLTDAGVGRPVTTVGCDVIFNSGGRRLRLQWVEGFVLEVLGILGMALWWR</sequence>
<name>A0AA39UXY8_9LECA</name>
<dbReference type="AlphaFoldDB" id="A0AA39UXY8"/>
<proteinExistence type="predicted"/>
<evidence type="ECO:0000256" key="1">
    <source>
        <dbReference type="SAM" id="SignalP"/>
    </source>
</evidence>
<protein>
    <submittedName>
        <fullName evidence="2">Uncharacterized protein</fullName>
    </submittedName>
</protein>
<accession>A0AA39UXY8</accession>
<dbReference type="Proteomes" id="UP001166286">
    <property type="component" value="Unassembled WGS sequence"/>
</dbReference>